<comment type="similarity">
    <text evidence="1">Belongs to the DP1 family.</text>
</comment>
<sequence>MFFGIFDIFPNLLTTGVSTLFPIFASYKALRTRDPAQLTPWLMYWVVFTIGQTAEAYVGWAVDWLPFYAWLRFGAYCYLVAPGAAGAPHLYTTYVHPFLAEHEAEIDRFISEAHDNAKRAGFNYLKQAIEFLKVNVLGLPPREPTPPPSRAGAAGAAAGSYAQNLFSRFNLPAAGQGLAAPAGDFYGLVAGALQGAAAWQKTGSGGGARGEGPEALIPEEVSRSSPEERLSYISSRKDQLRMLMQAFDREADHLSSTRSSSENRTPGEFRESGEGFLSKSKSELEFDRVEYDEALGEDHHHGQQHGNKMGQRTASGGWMPWQWGGSGAGAGSPQGHDSGSTSRERSRSRDDRARSSGNDLAY</sequence>
<dbReference type="PANTHER" id="PTHR12300:SF177">
    <property type="entry name" value="PROTEIN YOP1"/>
    <property type="match status" value="1"/>
</dbReference>
<keyword evidence="1" id="KW-0472">Membrane</keyword>
<gene>
    <name evidence="3" type="ORF">HDK90DRAFT_25067</name>
</gene>
<feature type="transmembrane region" description="Helical" evidence="1">
    <location>
        <begin position="42"/>
        <end position="61"/>
    </location>
</feature>
<evidence type="ECO:0000313" key="4">
    <source>
        <dbReference type="Proteomes" id="UP001492380"/>
    </source>
</evidence>
<dbReference type="InterPro" id="IPR004345">
    <property type="entry name" value="TB2_DP1_HVA22"/>
</dbReference>
<comment type="subcellular location">
    <subcellularLocation>
        <location evidence="1">Membrane</location>
        <topology evidence="1">Multi-pass membrane protein</topology>
    </subcellularLocation>
</comment>
<evidence type="ECO:0000256" key="2">
    <source>
        <dbReference type="SAM" id="MobiDB-lite"/>
    </source>
</evidence>
<feature type="compositionally biased region" description="Polar residues" evidence="2">
    <location>
        <begin position="304"/>
        <end position="314"/>
    </location>
</feature>
<feature type="region of interest" description="Disordered" evidence="2">
    <location>
        <begin position="251"/>
        <end position="281"/>
    </location>
</feature>
<accession>A0ABR1Z3H6</accession>
<keyword evidence="1" id="KW-0812">Transmembrane</keyword>
<feature type="compositionally biased region" description="Basic and acidic residues" evidence="2">
    <location>
        <begin position="342"/>
        <end position="354"/>
    </location>
</feature>
<name>A0ABR1Z3H6_9PEZI</name>
<dbReference type="Proteomes" id="UP001492380">
    <property type="component" value="Unassembled WGS sequence"/>
</dbReference>
<dbReference type="PANTHER" id="PTHR12300">
    <property type="entry name" value="HVA22-LIKE PROTEINS"/>
    <property type="match status" value="1"/>
</dbReference>
<comment type="caution">
    <text evidence="1">Lacks conserved residue(s) required for the propagation of feature annotation.</text>
</comment>
<comment type="caution">
    <text evidence="3">The sequence shown here is derived from an EMBL/GenBank/DDBJ whole genome shotgun (WGS) entry which is preliminary data.</text>
</comment>
<dbReference type="EMBL" id="JBBWRZ010000001">
    <property type="protein sequence ID" value="KAK8246933.1"/>
    <property type="molecule type" value="Genomic_DNA"/>
</dbReference>
<proteinExistence type="inferred from homology"/>
<organism evidence="3 4">
    <name type="scientific">Phyllosticta capitalensis</name>
    <dbReference type="NCBI Taxonomy" id="121624"/>
    <lineage>
        <taxon>Eukaryota</taxon>
        <taxon>Fungi</taxon>
        <taxon>Dikarya</taxon>
        <taxon>Ascomycota</taxon>
        <taxon>Pezizomycotina</taxon>
        <taxon>Dothideomycetes</taxon>
        <taxon>Dothideomycetes incertae sedis</taxon>
        <taxon>Botryosphaeriales</taxon>
        <taxon>Phyllostictaceae</taxon>
        <taxon>Phyllosticta</taxon>
    </lineage>
</organism>
<reference evidence="3 4" key="1">
    <citation type="submission" date="2024-04" db="EMBL/GenBank/DDBJ databases">
        <title>Phyllosticta paracitricarpa is synonymous to the EU quarantine fungus P. citricarpa based on phylogenomic analyses.</title>
        <authorList>
            <consortium name="Lawrence Berkeley National Laboratory"/>
            <person name="Van Ingen-Buijs V.A."/>
            <person name="Van Westerhoven A.C."/>
            <person name="Haridas S."/>
            <person name="Skiadas P."/>
            <person name="Martin F."/>
            <person name="Groenewald J.Z."/>
            <person name="Crous P.W."/>
            <person name="Seidl M.F."/>
        </authorList>
    </citation>
    <scope>NUCLEOTIDE SEQUENCE [LARGE SCALE GENOMIC DNA]</scope>
    <source>
        <strain evidence="3 4">CBS 123374</strain>
    </source>
</reference>
<feature type="region of interest" description="Disordered" evidence="2">
    <location>
        <begin position="297"/>
        <end position="362"/>
    </location>
</feature>
<keyword evidence="4" id="KW-1185">Reference proteome</keyword>
<evidence type="ECO:0000313" key="3">
    <source>
        <dbReference type="EMBL" id="KAK8246933.1"/>
    </source>
</evidence>
<keyword evidence="1" id="KW-1133">Transmembrane helix</keyword>
<feature type="transmembrane region" description="Helical" evidence="1">
    <location>
        <begin position="12"/>
        <end position="30"/>
    </location>
</feature>
<dbReference type="Pfam" id="PF03134">
    <property type="entry name" value="TB2_DP1_HVA22"/>
    <property type="match status" value="1"/>
</dbReference>
<evidence type="ECO:0000256" key="1">
    <source>
        <dbReference type="RuleBase" id="RU362006"/>
    </source>
</evidence>
<protein>
    <recommendedName>
        <fullName evidence="1">Protein YOP1</fullName>
    </recommendedName>
</protein>